<evidence type="ECO:0000313" key="2">
    <source>
        <dbReference type="Proteomes" id="UP000448292"/>
    </source>
</evidence>
<comment type="caution">
    <text evidence="1">The sequence shown here is derived from an EMBL/GenBank/DDBJ whole genome shotgun (WGS) entry which is preliminary data.</text>
</comment>
<dbReference type="AlphaFoldDB" id="A0A7M3MEQ4"/>
<evidence type="ECO:0000313" key="1">
    <source>
        <dbReference type="EMBL" id="TVM16834.1"/>
    </source>
</evidence>
<organism evidence="1 2">
    <name type="scientific">Oceanidesulfovibrio indonesiensis</name>
    <dbReference type="NCBI Taxonomy" id="54767"/>
    <lineage>
        <taxon>Bacteria</taxon>
        <taxon>Pseudomonadati</taxon>
        <taxon>Thermodesulfobacteriota</taxon>
        <taxon>Desulfovibrionia</taxon>
        <taxon>Desulfovibrionales</taxon>
        <taxon>Desulfovibrionaceae</taxon>
        <taxon>Oceanidesulfovibrio</taxon>
    </lineage>
</organism>
<dbReference type="Proteomes" id="UP000448292">
    <property type="component" value="Unassembled WGS sequence"/>
</dbReference>
<protein>
    <submittedName>
        <fullName evidence="1">Uncharacterized protein</fullName>
    </submittedName>
</protein>
<reference evidence="1 2" key="1">
    <citation type="submission" date="2018-06" db="EMBL/GenBank/DDBJ databases">
        <title>Complete genome of Desulfovibrio indonesiensis P37SLT.</title>
        <authorList>
            <person name="Crispim J.S."/>
            <person name="Vidigal P.M.P."/>
            <person name="Silva L.C.F."/>
            <person name="Laguardia C.N."/>
            <person name="Araujo L.C."/>
            <person name="Dias R.S."/>
            <person name="Sousa M.P."/>
            <person name="Paula S.O."/>
            <person name="Silva C."/>
        </authorList>
    </citation>
    <scope>NUCLEOTIDE SEQUENCE [LARGE SCALE GENOMIC DNA]</scope>
    <source>
        <strain evidence="1 2">P37SLT</strain>
    </source>
</reference>
<dbReference type="EMBL" id="QMIE01000009">
    <property type="protein sequence ID" value="TVM16834.1"/>
    <property type="molecule type" value="Genomic_DNA"/>
</dbReference>
<proteinExistence type="predicted"/>
<name>A0A7M3MEQ4_9BACT</name>
<gene>
    <name evidence="1" type="ORF">DPQ33_10480</name>
</gene>
<keyword evidence="2" id="KW-1185">Reference proteome</keyword>
<accession>A0A7M3MEQ4</accession>
<sequence>MAAAVLGAAGCGSGRKMDMAEDKNAMARLIQEGERLIASEIDLQANLPTVHDQLGMVLPVVLRNVLFGANNVYDLLALYEAAEGFGRDKSAEVTRHMHSRMGIVLQSNQEDLRLLRDSKELVLDANVLLHINYLIEYTRKVNGAIAKTMLKTGGYLETD</sequence>